<comment type="catalytic activity">
    <reaction evidence="2">
        <text>L-lysyl-[protein] + 2-oxoglutarate + O2 = 4-hydroxy-L-lysyl-[protein] + succinate + CO2</text>
        <dbReference type="Rhea" id="RHEA:57156"/>
        <dbReference type="Rhea" id="RHEA-COMP:9752"/>
        <dbReference type="Rhea" id="RHEA-COMP:15084"/>
        <dbReference type="ChEBI" id="CHEBI:15379"/>
        <dbReference type="ChEBI" id="CHEBI:16526"/>
        <dbReference type="ChEBI" id="CHEBI:16810"/>
        <dbReference type="ChEBI" id="CHEBI:29969"/>
        <dbReference type="ChEBI" id="CHEBI:30031"/>
        <dbReference type="ChEBI" id="CHEBI:141495"/>
    </reaction>
</comment>
<dbReference type="GO" id="GO:0045905">
    <property type="term" value="P:positive regulation of translational termination"/>
    <property type="evidence" value="ECO:0007669"/>
    <property type="project" value="TreeGrafter"/>
</dbReference>
<dbReference type="PANTHER" id="PTHR12480">
    <property type="entry name" value="ARGININE DEMETHYLASE AND LYSYL-HYDROXYLASE JMJD"/>
    <property type="match status" value="1"/>
</dbReference>
<reference evidence="5" key="1">
    <citation type="submission" date="2012-09" db="EMBL/GenBank/DDBJ databases">
        <authorList>
            <person name="Martin A.A."/>
        </authorList>
    </citation>
    <scope>NUCLEOTIDE SEQUENCE</scope>
</reference>
<evidence type="ECO:0000313" key="5">
    <source>
        <dbReference type="Proteomes" id="UP000035642"/>
    </source>
</evidence>
<accession>A0A0K0CWX1</accession>
<dbReference type="GO" id="GO:0005634">
    <property type="term" value="C:nucleus"/>
    <property type="evidence" value="ECO:0007669"/>
    <property type="project" value="TreeGrafter"/>
</dbReference>
<dbReference type="InterPro" id="IPR003347">
    <property type="entry name" value="JmjC_dom"/>
</dbReference>
<proteinExistence type="inferred from homology"/>
<dbReference type="Proteomes" id="UP000035642">
    <property type="component" value="Unassembled WGS sequence"/>
</dbReference>
<dbReference type="GO" id="GO:0016706">
    <property type="term" value="F:2-oxoglutarate-dependent dioxygenase activity"/>
    <property type="evidence" value="ECO:0007669"/>
    <property type="project" value="TreeGrafter"/>
</dbReference>
<dbReference type="PANTHER" id="PTHR12480:SF6">
    <property type="entry name" value="2-OXOGLUTARATE AND IRON-DEPENDENT OXYGENASE JMJD4"/>
    <property type="match status" value="1"/>
</dbReference>
<keyword evidence="5" id="KW-1185">Reference proteome</keyword>
<dbReference type="InterPro" id="IPR050910">
    <property type="entry name" value="JMJD6_ArgDemeth/LysHydrox"/>
</dbReference>
<dbReference type="SMART" id="SM00558">
    <property type="entry name" value="JmjC"/>
    <property type="match status" value="1"/>
</dbReference>
<protein>
    <recommendedName>
        <fullName evidence="3">Jumonji domain-containing protein 4</fullName>
    </recommendedName>
</protein>
<evidence type="ECO:0000259" key="4">
    <source>
        <dbReference type="PROSITE" id="PS51184"/>
    </source>
</evidence>
<dbReference type="GO" id="GO:0005737">
    <property type="term" value="C:cytoplasm"/>
    <property type="evidence" value="ECO:0007669"/>
    <property type="project" value="TreeGrafter"/>
</dbReference>
<comment type="similarity">
    <text evidence="1">Belongs to the JMJD6 family.</text>
</comment>
<evidence type="ECO:0000256" key="1">
    <source>
        <dbReference type="ARBA" id="ARBA00038068"/>
    </source>
</evidence>
<dbReference type="Pfam" id="PF02373">
    <property type="entry name" value="JmjC"/>
    <property type="match status" value="1"/>
</dbReference>
<organism evidence="5 6">
    <name type="scientific">Angiostrongylus cantonensis</name>
    <name type="common">Rat lungworm</name>
    <dbReference type="NCBI Taxonomy" id="6313"/>
    <lineage>
        <taxon>Eukaryota</taxon>
        <taxon>Metazoa</taxon>
        <taxon>Ecdysozoa</taxon>
        <taxon>Nematoda</taxon>
        <taxon>Chromadorea</taxon>
        <taxon>Rhabditida</taxon>
        <taxon>Rhabditina</taxon>
        <taxon>Rhabditomorpha</taxon>
        <taxon>Strongyloidea</taxon>
        <taxon>Metastrongylidae</taxon>
        <taxon>Angiostrongylus</taxon>
    </lineage>
</organism>
<feature type="domain" description="JmjC" evidence="4">
    <location>
        <begin position="128"/>
        <end position="282"/>
    </location>
</feature>
<evidence type="ECO:0000313" key="6">
    <source>
        <dbReference type="WBParaSite" id="ACAC_0000199601-mRNA-1"/>
    </source>
</evidence>
<evidence type="ECO:0000256" key="2">
    <source>
        <dbReference type="ARBA" id="ARBA00047762"/>
    </source>
</evidence>
<dbReference type="PROSITE" id="PS51184">
    <property type="entry name" value="JMJC"/>
    <property type="match status" value="1"/>
</dbReference>
<reference evidence="6" key="2">
    <citation type="submission" date="2017-02" db="UniProtKB">
        <authorList>
            <consortium name="WormBaseParasite"/>
        </authorList>
    </citation>
    <scope>IDENTIFICATION</scope>
</reference>
<sequence>MLSFIQQRFQLSVMTLEMATINGERIRHLQIGEMSWLAQFANFCINNEPCVLHESFTTDWPSRELWVREDGRPNLDYLRNQYGEGLVPVITENKCDPDEITFNKFCDYCESVDVAGDSEPQYLKDWHFQRSYGINMYHVPAMLTSDWVNCESWTNGDDNPFHGDYRFVYFGVKNTTRFHSDVMSSHSWSANICGRKLWYLVPAGNENVFIKDGDPVKDIRPYKDLWPEANLMVLVQKPGEIVFVPANWYHQVHNLEDTISINHNSINASNVHLVYAFLRRRLMDVKEEIGHLSNLFTKEEMIEQEQVGTFASTNSFSFNDRAPPSNALQIVLGADARLNMPRLRCLLQMVVVDRSKGLMATCYVCCHHSDPLDCMKNCSCLKQFATYCQCTKKNSVCCERFMQSFELSVAISLLDKMTKDGY</sequence>
<dbReference type="SUPFAM" id="SSF51197">
    <property type="entry name" value="Clavaminate synthase-like"/>
    <property type="match status" value="1"/>
</dbReference>
<dbReference type="AlphaFoldDB" id="A0A0K0CWX1"/>
<dbReference type="Gene3D" id="2.60.120.650">
    <property type="entry name" value="Cupin"/>
    <property type="match status" value="1"/>
</dbReference>
<dbReference type="GO" id="GO:0043565">
    <property type="term" value="F:sequence-specific DNA binding"/>
    <property type="evidence" value="ECO:0007669"/>
    <property type="project" value="TreeGrafter"/>
</dbReference>
<evidence type="ECO:0000256" key="3">
    <source>
        <dbReference type="ARBA" id="ARBA00082904"/>
    </source>
</evidence>
<dbReference type="WBParaSite" id="ACAC_0000199601-mRNA-1">
    <property type="protein sequence ID" value="ACAC_0000199601-mRNA-1"/>
    <property type="gene ID" value="ACAC_0000199601"/>
</dbReference>
<name>A0A0K0CWX1_ANGCA</name>